<accession>A0A6M0P6L9</accession>
<dbReference type="RefSeq" id="WP_025728248.1">
    <property type="nucleotide sequence ID" value="NZ_JAAIWK010000015.1"/>
</dbReference>
<dbReference type="SUPFAM" id="SSF53098">
    <property type="entry name" value="Ribonuclease H-like"/>
    <property type="match status" value="1"/>
</dbReference>
<name>A0A6M0P6L9_9BACI</name>
<dbReference type="AlphaFoldDB" id="A0A6M0P6L9"/>
<evidence type="ECO:0000259" key="1">
    <source>
        <dbReference type="PROSITE" id="PS50879"/>
    </source>
</evidence>
<dbReference type="Gene3D" id="3.30.420.10">
    <property type="entry name" value="Ribonuclease H-like superfamily/Ribonuclease H"/>
    <property type="match status" value="1"/>
</dbReference>
<evidence type="ECO:0000313" key="2">
    <source>
        <dbReference type="EMBL" id="NEY20352.1"/>
    </source>
</evidence>
<gene>
    <name evidence="2" type="ORF">G4D61_10330</name>
</gene>
<keyword evidence="3" id="KW-1185">Reference proteome</keyword>
<dbReference type="PANTHER" id="PTHR48475:SF1">
    <property type="entry name" value="RNASE H TYPE-1 DOMAIN-CONTAINING PROTEIN"/>
    <property type="match status" value="1"/>
</dbReference>
<organism evidence="2 3">
    <name type="scientific">Heyndrickxia ginsengihumi</name>
    <dbReference type="NCBI Taxonomy" id="363870"/>
    <lineage>
        <taxon>Bacteria</taxon>
        <taxon>Bacillati</taxon>
        <taxon>Bacillota</taxon>
        <taxon>Bacilli</taxon>
        <taxon>Bacillales</taxon>
        <taxon>Bacillaceae</taxon>
        <taxon>Heyndrickxia</taxon>
    </lineage>
</organism>
<sequence>MKVSLKWKYNVLKAKPVLFQSEWTTPEMMERLIADIQKTGRVVELAIIDEMENGWTVKEFLKWKEEIEEEPSNIVVYFDGGFDLQTKRAGIGVVIYYQQHNATYRIRINHLFNELCSNSEAEYVALYFACQQLEDLGAHHVPCMIKGDAQGVIMQLLGEWPCYEEILNDWLNKIEDKLKMLGIKATYETISRKQNKEADQLASQALHDQMIHSHVKIEN</sequence>
<dbReference type="InterPro" id="IPR002156">
    <property type="entry name" value="RNaseH_domain"/>
</dbReference>
<keyword evidence="2" id="KW-0548">Nucleotidyltransferase</keyword>
<dbReference type="GO" id="GO:0003964">
    <property type="term" value="F:RNA-directed DNA polymerase activity"/>
    <property type="evidence" value="ECO:0007669"/>
    <property type="project" value="UniProtKB-KW"/>
</dbReference>
<evidence type="ECO:0000313" key="3">
    <source>
        <dbReference type="Proteomes" id="UP000476934"/>
    </source>
</evidence>
<reference evidence="2 3" key="2">
    <citation type="submission" date="2020-03" db="EMBL/GenBank/DDBJ databases">
        <title>Bacillus aquiflavi sp. nov., isolated from yellow water of strong flavor Chinese baijiu in Yibin region of China.</title>
        <authorList>
            <person name="Xie J."/>
        </authorList>
    </citation>
    <scope>NUCLEOTIDE SEQUENCE [LARGE SCALE GENOMIC DNA]</scope>
    <source>
        <strain evidence="2 3">Gsoil 114</strain>
    </source>
</reference>
<keyword evidence="2" id="KW-0695">RNA-directed DNA polymerase</keyword>
<reference evidence="2 3" key="1">
    <citation type="submission" date="2020-02" db="EMBL/GenBank/DDBJ databases">
        <authorList>
            <person name="Feng H."/>
        </authorList>
    </citation>
    <scope>NUCLEOTIDE SEQUENCE [LARGE SCALE GENOMIC DNA]</scope>
    <source>
        <strain evidence="2 3">Gsoil 114</strain>
    </source>
</reference>
<keyword evidence="2" id="KW-0808">Transferase</keyword>
<dbReference type="GO" id="GO:0003676">
    <property type="term" value="F:nucleic acid binding"/>
    <property type="evidence" value="ECO:0007669"/>
    <property type="project" value="InterPro"/>
</dbReference>
<dbReference type="Pfam" id="PF13456">
    <property type="entry name" value="RVT_3"/>
    <property type="match status" value="1"/>
</dbReference>
<dbReference type="GO" id="GO:0004523">
    <property type="term" value="F:RNA-DNA hybrid ribonuclease activity"/>
    <property type="evidence" value="ECO:0007669"/>
    <property type="project" value="InterPro"/>
</dbReference>
<dbReference type="Proteomes" id="UP000476934">
    <property type="component" value="Unassembled WGS sequence"/>
</dbReference>
<dbReference type="NCBIfam" id="NF005822">
    <property type="entry name" value="PRK07708.1"/>
    <property type="match status" value="1"/>
</dbReference>
<proteinExistence type="predicted"/>
<dbReference type="CDD" id="cd09279">
    <property type="entry name" value="RNase_HI_like"/>
    <property type="match status" value="1"/>
</dbReference>
<dbReference type="EMBL" id="JAAIWK010000015">
    <property type="protein sequence ID" value="NEY20352.1"/>
    <property type="molecule type" value="Genomic_DNA"/>
</dbReference>
<feature type="domain" description="RNase H type-1" evidence="1">
    <location>
        <begin position="70"/>
        <end position="207"/>
    </location>
</feature>
<comment type="caution">
    <text evidence="2">The sequence shown here is derived from an EMBL/GenBank/DDBJ whole genome shotgun (WGS) entry which is preliminary data.</text>
</comment>
<protein>
    <submittedName>
        <fullName evidence="2">Reverse transcriptase-like protein</fullName>
    </submittedName>
</protein>
<dbReference type="PROSITE" id="PS50879">
    <property type="entry name" value="RNASE_H_1"/>
    <property type="match status" value="1"/>
</dbReference>
<dbReference type="InterPro" id="IPR012337">
    <property type="entry name" value="RNaseH-like_sf"/>
</dbReference>
<dbReference type="InterPro" id="IPR036397">
    <property type="entry name" value="RNaseH_sf"/>
</dbReference>
<dbReference type="PANTHER" id="PTHR48475">
    <property type="entry name" value="RIBONUCLEASE H"/>
    <property type="match status" value="1"/>
</dbReference>